<reference evidence="1 2" key="1">
    <citation type="submission" date="2019-09" db="EMBL/GenBank/DDBJ databases">
        <title>The draft genomes of Allium pathogen Pseudomonas sp.</title>
        <authorList>
            <person name="Fujikawa T."/>
            <person name="Sawada H."/>
        </authorList>
    </citation>
    <scope>NUCLEOTIDE SEQUENCE [LARGE SCALE GENOMIC DNA]</scope>
    <source>
        <strain evidence="1 2">MAFF 730085</strain>
    </source>
</reference>
<comment type="caution">
    <text evidence="1">The sequence shown here is derived from an EMBL/GenBank/DDBJ whole genome shotgun (WGS) entry which is preliminary data.</text>
</comment>
<evidence type="ECO:0000313" key="1">
    <source>
        <dbReference type="EMBL" id="MPQ86446.1"/>
    </source>
</evidence>
<organism evidence="1 2">
    <name type="scientific">Pseudomonas kitaguniensis</name>
    <dbReference type="NCBI Taxonomy" id="2607908"/>
    <lineage>
        <taxon>Bacteria</taxon>
        <taxon>Pseudomonadati</taxon>
        <taxon>Pseudomonadota</taxon>
        <taxon>Gammaproteobacteria</taxon>
        <taxon>Pseudomonadales</taxon>
        <taxon>Pseudomonadaceae</taxon>
        <taxon>Pseudomonas</taxon>
    </lineage>
</organism>
<protein>
    <submittedName>
        <fullName evidence="1">Uncharacterized protein</fullName>
    </submittedName>
</protein>
<name>A0A5N7JYS9_9PSED</name>
<dbReference type="AlphaFoldDB" id="A0A5N7JYS9"/>
<dbReference type="EMBL" id="VUBA01000152">
    <property type="protein sequence ID" value="MPQ86446.1"/>
    <property type="molecule type" value="Genomic_DNA"/>
</dbReference>
<sequence length="218" mass="24377">MTQLWYSNLEYAYEIRTPNPLEMASGQYTGSTTYTMGPGADFDFGDVILPRDNLFTFNFILDVRHELKVEVPPGGNRVELVPEGGWQAWLNRGRKPSRLFRDQTVNIWSSSQFKMTLACSLPMGNTCGISDSSGNEVPVEVAVTLPSGLTDAIGRPVNRLPLRLDGIGTELFQPIRYVDRKPSTLHFEITRDHVEQMLGAAESRTYSGSITVIWDSEV</sequence>
<proteinExistence type="predicted"/>
<accession>A0A5N7JYS9</accession>
<dbReference type="Proteomes" id="UP000325438">
    <property type="component" value="Unassembled WGS sequence"/>
</dbReference>
<evidence type="ECO:0000313" key="2">
    <source>
        <dbReference type="Proteomes" id="UP000325438"/>
    </source>
</evidence>
<gene>
    <name evidence="1" type="ORF">F0170_22165</name>
</gene>